<comment type="caution">
    <text evidence="10">The sequence shown here is derived from an EMBL/GenBank/DDBJ whole genome shotgun (WGS) entry which is preliminary data.</text>
</comment>
<accession>A0A8J1TF65</accession>
<comment type="function">
    <text evidence="8">Mitochondrial intermembrane chaperone that participates in the import and insertion of some multi-pass transmembrane proteins into the mitochondrial inner membrane. Also required for the transfer of beta-barrel precursors from the TOM complex to the sorting and assembly machinery (SAM complex) of the outer membrane. Acts as a chaperone-like protein that protects the hydrophobic precursors from aggregation and guide them through the mitochondrial intermembrane space.</text>
</comment>
<reference evidence="10" key="1">
    <citation type="submission" date="2022-03" db="EMBL/GenBank/DDBJ databases">
        <authorList>
            <person name="Martin C."/>
        </authorList>
    </citation>
    <scope>NUCLEOTIDE SEQUENCE</scope>
</reference>
<dbReference type="EMBL" id="CAIIXF020000002">
    <property type="protein sequence ID" value="CAH1776785.1"/>
    <property type="molecule type" value="Genomic_DNA"/>
</dbReference>
<evidence type="ECO:0000256" key="3">
    <source>
        <dbReference type="ARBA" id="ARBA00022833"/>
    </source>
</evidence>
<evidence type="ECO:0000256" key="6">
    <source>
        <dbReference type="ARBA" id="ARBA00023128"/>
    </source>
</evidence>
<feature type="region of interest" description="Disordered" evidence="9">
    <location>
        <begin position="80"/>
        <end position="133"/>
    </location>
</feature>
<evidence type="ECO:0000256" key="4">
    <source>
        <dbReference type="ARBA" id="ARBA00022927"/>
    </source>
</evidence>
<keyword evidence="7 8" id="KW-1015">Disulfide bond</keyword>
<feature type="compositionally biased region" description="Basic and acidic residues" evidence="9">
    <location>
        <begin position="80"/>
        <end position="92"/>
    </location>
</feature>
<keyword evidence="11" id="KW-1185">Reference proteome</keyword>
<evidence type="ECO:0000313" key="10">
    <source>
        <dbReference type="EMBL" id="CAH1776785.1"/>
    </source>
</evidence>
<dbReference type="PANTHER" id="PTHR13172">
    <property type="entry name" value="MITOCHONDRIAL IMPORT INNER MEMBRANE TRANSLOCASE SUBUNIT TIM9B"/>
    <property type="match status" value="1"/>
</dbReference>
<dbReference type="SUPFAM" id="SSF144122">
    <property type="entry name" value="Tim10-like"/>
    <property type="match status" value="1"/>
</dbReference>
<dbReference type="GO" id="GO:0046872">
    <property type="term" value="F:metal ion binding"/>
    <property type="evidence" value="ECO:0007669"/>
    <property type="project" value="UniProtKB-KW"/>
</dbReference>
<dbReference type="AlphaFoldDB" id="A0A8J1TF65"/>
<dbReference type="InterPro" id="IPR035427">
    <property type="entry name" value="Tim10-like_dom_sf"/>
</dbReference>
<evidence type="ECO:0000256" key="9">
    <source>
        <dbReference type="SAM" id="MobiDB-lite"/>
    </source>
</evidence>
<organism evidence="10 11">
    <name type="scientific">Owenia fusiformis</name>
    <name type="common">Polychaete worm</name>
    <dbReference type="NCBI Taxonomy" id="6347"/>
    <lineage>
        <taxon>Eukaryota</taxon>
        <taxon>Metazoa</taxon>
        <taxon>Spiralia</taxon>
        <taxon>Lophotrochozoa</taxon>
        <taxon>Annelida</taxon>
        <taxon>Polychaeta</taxon>
        <taxon>Sedentaria</taxon>
        <taxon>Canalipalpata</taxon>
        <taxon>Sabellida</taxon>
        <taxon>Oweniida</taxon>
        <taxon>Oweniidae</taxon>
        <taxon>Owenia</taxon>
    </lineage>
</organism>
<keyword evidence="8" id="KW-0143">Chaperone</keyword>
<keyword evidence="2" id="KW-0479">Metal-binding</keyword>
<dbReference type="Gene3D" id="1.10.287.810">
    <property type="entry name" value="Mitochondrial import inner membrane translocase subunit tim13 like domains"/>
    <property type="match status" value="1"/>
</dbReference>
<dbReference type="Proteomes" id="UP000749559">
    <property type="component" value="Unassembled WGS sequence"/>
</dbReference>
<dbReference type="OrthoDB" id="1551503at2759"/>
<dbReference type="InterPro" id="IPR004217">
    <property type="entry name" value="Tim10-like"/>
</dbReference>
<keyword evidence="3" id="KW-0862">Zinc</keyword>
<name>A0A8J1TF65_OWEFU</name>
<proteinExistence type="inferred from homology"/>
<keyword evidence="6 8" id="KW-0496">Mitochondrion</keyword>
<keyword evidence="8" id="KW-0999">Mitochondrion inner membrane</keyword>
<evidence type="ECO:0000313" key="11">
    <source>
        <dbReference type="Proteomes" id="UP000749559"/>
    </source>
</evidence>
<gene>
    <name evidence="10" type="ORF">OFUS_LOCUS3922</name>
</gene>
<sequence>MNPMQMDDAAHIRNMRDFLTVYNRMTENCFTKCVYDMNHRFLATDEAGCVERCSSKHVNTNHKIMSEFVIYQQKKNEASVAEAEKQQQKIEQELAQQKAMETQSANMDALSSESTNTAERTSETNSNATSSNS</sequence>
<keyword evidence="4 8" id="KW-0653">Protein transport</keyword>
<evidence type="ECO:0000256" key="2">
    <source>
        <dbReference type="ARBA" id="ARBA00022723"/>
    </source>
</evidence>
<comment type="domain">
    <text evidence="8">The twin CX3C motif contains 4 conserved Cys residues that form 2 disulfide bonds in the mitochondrial intermembrane space.</text>
</comment>
<comment type="similarity">
    <text evidence="8">Belongs to the small Tim family.</text>
</comment>
<dbReference type="Pfam" id="PF02953">
    <property type="entry name" value="zf-Tim10_DDP"/>
    <property type="match status" value="1"/>
</dbReference>
<comment type="subunit">
    <text evidence="8">Heterohexamer.</text>
</comment>
<evidence type="ECO:0000256" key="1">
    <source>
        <dbReference type="ARBA" id="ARBA00022448"/>
    </source>
</evidence>
<evidence type="ECO:0000256" key="8">
    <source>
        <dbReference type="RuleBase" id="RU367043"/>
    </source>
</evidence>
<feature type="compositionally biased region" description="Low complexity" evidence="9">
    <location>
        <begin position="123"/>
        <end position="133"/>
    </location>
</feature>
<feature type="compositionally biased region" description="Polar residues" evidence="9">
    <location>
        <begin position="100"/>
        <end position="119"/>
    </location>
</feature>
<dbReference type="InterPro" id="IPR050673">
    <property type="entry name" value="Mito_inner_translocase_sub"/>
</dbReference>
<dbReference type="GO" id="GO:0005743">
    <property type="term" value="C:mitochondrial inner membrane"/>
    <property type="evidence" value="ECO:0007669"/>
    <property type="project" value="UniProtKB-SubCell"/>
</dbReference>
<evidence type="ECO:0000256" key="7">
    <source>
        <dbReference type="ARBA" id="ARBA00023157"/>
    </source>
</evidence>
<protein>
    <recommendedName>
        <fullName evidence="8">Mitochondrial import inner membrane translocase subunit</fullName>
    </recommendedName>
</protein>
<dbReference type="GO" id="GO:0015031">
    <property type="term" value="P:protein transport"/>
    <property type="evidence" value="ECO:0007669"/>
    <property type="project" value="UniProtKB-KW"/>
</dbReference>
<keyword evidence="8" id="KW-0472">Membrane</keyword>
<keyword evidence="1 8" id="KW-0813">Transport</keyword>
<comment type="subcellular location">
    <subcellularLocation>
        <location evidence="8">Mitochondrion inner membrane</location>
        <topology evidence="8">Peripheral membrane protein</topology>
        <orientation evidence="8">Intermembrane side</orientation>
    </subcellularLocation>
</comment>
<keyword evidence="5 8" id="KW-0811">Translocation</keyword>
<evidence type="ECO:0000256" key="5">
    <source>
        <dbReference type="ARBA" id="ARBA00023010"/>
    </source>
</evidence>